<sequence length="63" mass="7392">MKDDLPAGLPFQVTDLIQNMLNKQDGHHIRNNYRMRLDAIREACNISIKKFDSEMSSPFRRSK</sequence>
<evidence type="ECO:0000313" key="2">
    <source>
        <dbReference type="EMBL" id="CAB4176301.1"/>
    </source>
</evidence>
<dbReference type="EMBL" id="LR797369">
    <property type="protein sequence ID" value="CAB4210441.1"/>
    <property type="molecule type" value="Genomic_DNA"/>
</dbReference>
<organism evidence="1">
    <name type="scientific">uncultured Caudovirales phage</name>
    <dbReference type="NCBI Taxonomy" id="2100421"/>
    <lineage>
        <taxon>Viruses</taxon>
        <taxon>Duplodnaviria</taxon>
        <taxon>Heunggongvirae</taxon>
        <taxon>Uroviricota</taxon>
        <taxon>Caudoviricetes</taxon>
        <taxon>Peduoviridae</taxon>
        <taxon>Maltschvirus</taxon>
        <taxon>Maltschvirus maltsch</taxon>
    </lineage>
</organism>
<dbReference type="EMBL" id="LR796945">
    <property type="protein sequence ID" value="CAB4176301.1"/>
    <property type="molecule type" value="Genomic_DNA"/>
</dbReference>
<evidence type="ECO:0000313" key="6">
    <source>
        <dbReference type="EMBL" id="CAB4222744.1"/>
    </source>
</evidence>
<accession>A0A6J5PT74</accession>
<reference evidence="1" key="1">
    <citation type="submission" date="2020-05" db="EMBL/GenBank/DDBJ databases">
        <authorList>
            <person name="Chiriac C."/>
            <person name="Salcher M."/>
            <person name="Ghai R."/>
            <person name="Kavagutti S V."/>
        </authorList>
    </citation>
    <scope>NUCLEOTIDE SEQUENCE</scope>
</reference>
<evidence type="ECO:0000313" key="3">
    <source>
        <dbReference type="EMBL" id="CAB4181705.1"/>
    </source>
</evidence>
<evidence type="ECO:0000313" key="4">
    <source>
        <dbReference type="EMBL" id="CAB4189914.1"/>
    </source>
</evidence>
<dbReference type="EMBL" id="LR797518">
    <property type="protein sequence ID" value="CAB4222744.1"/>
    <property type="molecule type" value="Genomic_DNA"/>
</dbReference>
<evidence type="ECO:0000313" key="5">
    <source>
        <dbReference type="EMBL" id="CAB4210441.1"/>
    </source>
</evidence>
<dbReference type="EMBL" id="LR796860">
    <property type="protein sequence ID" value="CAB4170674.1"/>
    <property type="molecule type" value="Genomic_DNA"/>
</dbReference>
<name>A0A6J5PT74_9CAUD</name>
<proteinExistence type="predicted"/>
<protein>
    <submittedName>
        <fullName evidence="1">Uncharacterized protein</fullName>
    </submittedName>
</protein>
<evidence type="ECO:0000313" key="7">
    <source>
        <dbReference type="EMBL" id="CAB5227759.1"/>
    </source>
</evidence>
<dbReference type="EMBL" id="LR798378">
    <property type="protein sequence ID" value="CAB5227759.1"/>
    <property type="molecule type" value="Genomic_DNA"/>
</dbReference>
<evidence type="ECO:0000313" key="1">
    <source>
        <dbReference type="EMBL" id="CAB4170674.1"/>
    </source>
</evidence>
<gene>
    <name evidence="3" type="ORF">UFOVP1065_52</name>
    <name evidence="4" type="ORF">UFOVP1198_21</name>
    <name evidence="5" type="ORF">UFOVP1418_13</name>
    <name evidence="7" type="ORF">UFOVP1524_137</name>
    <name evidence="6" type="ORF">UFOVP1651_137</name>
    <name evidence="1" type="ORF">UFOVP908_115</name>
    <name evidence="2" type="ORF">UFOVP990_21</name>
</gene>
<dbReference type="EMBL" id="LR797021">
    <property type="protein sequence ID" value="CAB4181705.1"/>
    <property type="molecule type" value="Genomic_DNA"/>
</dbReference>
<dbReference type="EMBL" id="LR797157">
    <property type="protein sequence ID" value="CAB4189914.1"/>
    <property type="molecule type" value="Genomic_DNA"/>
</dbReference>